<comment type="similarity">
    <text evidence="1">Belongs to the methyltransferase superfamily.</text>
</comment>
<dbReference type="Gene3D" id="3.40.50.150">
    <property type="entry name" value="Vaccinia Virus protein VP39"/>
    <property type="match status" value="1"/>
</dbReference>
<evidence type="ECO:0000313" key="7">
    <source>
        <dbReference type="Proteomes" id="UP001583193"/>
    </source>
</evidence>
<feature type="domain" description="Methyltransferase type 11" evidence="5">
    <location>
        <begin position="53"/>
        <end position="149"/>
    </location>
</feature>
<accession>A0ABR3XXB7</accession>
<dbReference type="CDD" id="cd02440">
    <property type="entry name" value="AdoMet_MTases"/>
    <property type="match status" value="1"/>
</dbReference>
<keyword evidence="2" id="KW-0489">Methyltransferase</keyword>
<proteinExistence type="inferred from homology"/>
<evidence type="ECO:0000256" key="1">
    <source>
        <dbReference type="ARBA" id="ARBA00008361"/>
    </source>
</evidence>
<protein>
    <recommendedName>
        <fullName evidence="5">Methyltransferase type 11 domain-containing protein</fullName>
    </recommendedName>
</protein>
<reference evidence="6 7" key="1">
    <citation type="journal article" date="2024" name="IMA Fungus">
        <title>IMA Genome - F19 : A genome assembly and annotation guide to empower mycologists, including annotated draft genome sequences of Ceratocystis pirilliformis, Diaporthe australafricana, Fusarium ophioides, Paecilomyces lecythidis, and Sporothrix stenoceras.</title>
        <authorList>
            <person name="Aylward J."/>
            <person name="Wilson A.M."/>
            <person name="Visagie C.M."/>
            <person name="Spraker J."/>
            <person name="Barnes I."/>
            <person name="Buitendag C."/>
            <person name="Ceriani C."/>
            <person name="Del Mar Angel L."/>
            <person name="du Plessis D."/>
            <person name="Fuchs T."/>
            <person name="Gasser K."/>
            <person name="Kramer D."/>
            <person name="Li W."/>
            <person name="Munsamy K."/>
            <person name="Piso A."/>
            <person name="Price J.L."/>
            <person name="Sonnekus B."/>
            <person name="Thomas C."/>
            <person name="van der Nest A."/>
            <person name="van Dijk A."/>
            <person name="van Heerden A."/>
            <person name="van Vuuren N."/>
            <person name="Yilmaz N."/>
            <person name="Duong T.A."/>
            <person name="van der Merwe N.A."/>
            <person name="Wingfield M.J."/>
            <person name="Wingfield B.D."/>
        </authorList>
    </citation>
    <scope>NUCLEOTIDE SEQUENCE [LARGE SCALE GENOMIC DNA]</scope>
    <source>
        <strain evidence="6 7">CMW 18167</strain>
    </source>
</reference>
<dbReference type="SUPFAM" id="SSF53335">
    <property type="entry name" value="S-adenosyl-L-methionine-dependent methyltransferases"/>
    <property type="match status" value="1"/>
</dbReference>
<evidence type="ECO:0000256" key="3">
    <source>
        <dbReference type="ARBA" id="ARBA00022679"/>
    </source>
</evidence>
<dbReference type="InterPro" id="IPR051052">
    <property type="entry name" value="Diverse_substrate_MTase"/>
</dbReference>
<gene>
    <name evidence="6" type="ORF">Plec18167_003783</name>
</gene>
<evidence type="ECO:0000259" key="5">
    <source>
        <dbReference type="Pfam" id="PF08241"/>
    </source>
</evidence>
<keyword evidence="7" id="KW-1185">Reference proteome</keyword>
<name>A0ABR3XXB7_9EURO</name>
<dbReference type="InterPro" id="IPR029063">
    <property type="entry name" value="SAM-dependent_MTases_sf"/>
</dbReference>
<dbReference type="InterPro" id="IPR013216">
    <property type="entry name" value="Methyltransf_11"/>
</dbReference>
<evidence type="ECO:0000313" key="6">
    <source>
        <dbReference type="EMBL" id="KAL1880379.1"/>
    </source>
</evidence>
<sequence length="316" mass="35452">MAQEKPKDGYMFDSNDFDLDAYIRFRPQYTDRIFKEIYDYHGARGGQWKLAHDAGTGAGIVVEELLKKFEVVAASDSSAQYVAVSQKRLSQLVPLERLRFSHHPAEDMSWLPPSSVDLITIAMAVHWTQTDVFLKSAAEALKPGGTLAILNYGTLPYAAEKPEAQRILEDIHAHFAEEVVKNLPKTHLEKFERVFEIVQSRLNAIAVSEDLWKPGVKRIQWNADQALPLGPNVPIIKVDPNSSSVGPNDIVENKTDDDALTIQADAQWVKGYFKHLYSNVPEDALSKTLFTELENKFGRSSTKLSWTVSLILATRA</sequence>
<dbReference type="Pfam" id="PF08241">
    <property type="entry name" value="Methyltransf_11"/>
    <property type="match status" value="1"/>
</dbReference>
<keyword evidence="3" id="KW-0808">Transferase</keyword>
<keyword evidence="4" id="KW-0949">S-adenosyl-L-methionine</keyword>
<dbReference type="PANTHER" id="PTHR44942">
    <property type="entry name" value="METHYLTRANSF_11 DOMAIN-CONTAINING PROTEIN"/>
    <property type="match status" value="1"/>
</dbReference>
<comment type="caution">
    <text evidence="6">The sequence shown here is derived from an EMBL/GenBank/DDBJ whole genome shotgun (WGS) entry which is preliminary data.</text>
</comment>
<dbReference type="EMBL" id="JAVDPF010000009">
    <property type="protein sequence ID" value="KAL1880379.1"/>
    <property type="molecule type" value="Genomic_DNA"/>
</dbReference>
<dbReference type="Proteomes" id="UP001583193">
    <property type="component" value="Unassembled WGS sequence"/>
</dbReference>
<evidence type="ECO:0000256" key="2">
    <source>
        <dbReference type="ARBA" id="ARBA00022603"/>
    </source>
</evidence>
<evidence type="ECO:0000256" key="4">
    <source>
        <dbReference type="ARBA" id="ARBA00022691"/>
    </source>
</evidence>
<dbReference type="PANTHER" id="PTHR44942:SF4">
    <property type="entry name" value="METHYLTRANSFERASE TYPE 11 DOMAIN-CONTAINING PROTEIN"/>
    <property type="match status" value="1"/>
</dbReference>
<organism evidence="6 7">
    <name type="scientific">Paecilomyces lecythidis</name>
    <dbReference type="NCBI Taxonomy" id="3004212"/>
    <lineage>
        <taxon>Eukaryota</taxon>
        <taxon>Fungi</taxon>
        <taxon>Dikarya</taxon>
        <taxon>Ascomycota</taxon>
        <taxon>Pezizomycotina</taxon>
        <taxon>Eurotiomycetes</taxon>
        <taxon>Eurotiomycetidae</taxon>
        <taxon>Eurotiales</taxon>
        <taxon>Thermoascaceae</taxon>
        <taxon>Paecilomyces</taxon>
    </lineage>
</organism>